<proteinExistence type="predicted"/>
<evidence type="ECO:0000313" key="6">
    <source>
        <dbReference type="Proteomes" id="UP000574390"/>
    </source>
</evidence>
<feature type="region of interest" description="Disordered" evidence="1">
    <location>
        <begin position="1"/>
        <end position="20"/>
    </location>
</feature>
<keyword evidence="2" id="KW-0472">Membrane</keyword>
<dbReference type="EMBL" id="JABANO010000859">
    <property type="protein sequence ID" value="KAF4758892.1"/>
    <property type="molecule type" value="Genomic_DNA"/>
</dbReference>
<dbReference type="Proteomes" id="UP000553632">
    <property type="component" value="Unassembled WGS sequence"/>
</dbReference>
<sequence>MSATPEAKLGCGGNPKRKRSSNSTILANIVFVSMMTLVCADAIMGEDSADRLIRDPLPRYPEPYPVIVESSPNCLPPRGTVFKQPNHCWFIRKGPDQANGGALFASNNSGYTAFATMELGVKFGADGSLSDVFVWAAGRTIWLFYLPAGISVGVDLYLPTFSKGGGYPYLGGKRLDFPIWLKTRVTIPYFGVVRAENNATAYATVGAQNTTYATELRATVRTQGTNGIFSSSIESITFIVPEQEQCSYWNFTSVITTEIEGKLDELSLSYYNTFPIFDGTI</sequence>
<keyword evidence="2" id="KW-1133">Transmembrane helix</keyword>
<reference evidence="5 6" key="1">
    <citation type="submission" date="2020-04" db="EMBL/GenBank/DDBJ databases">
        <title>Perkinsus olseni comparative genomics.</title>
        <authorList>
            <person name="Bogema D.R."/>
        </authorList>
    </citation>
    <scope>NUCLEOTIDE SEQUENCE [LARGE SCALE GENOMIC DNA]</scope>
    <source>
        <strain evidence="3">ATCC PRA-205</strain>
        <strain evidence="4 5">ATCC PRA-207</strain>
    </source>
</reference>
<organism evidence="4 5">
    <name type="scientific">Perkinsus olseni</name>
    <name type="common">Perkinsus atlanticus</name>
    <dbReference type="NCBI Taxonomy" id="32597"/>
    <lineage>
        <taxon>Eukaryota</taxon>
        <taxon>Sar</taxon>
        <taxon>Alveolata</taxon>
        <taxon>Perkinsozoa</taxon>
        <taxon>Perkinsea</taxon>
        <taxon>Perkinsida</taxon>
        <taxon>Perkinsidae</taxon>
        <taxon>Perkinsus</taxon>
    </lineage>
</organism>
<evidence type="ECO:0000256" key="1">
    <source>
        <dbReference type="SAM" id="MobiDB-lite"/>
    </source>
</evidence>
<accession>A0A7J6UNT5</accession>
<gene>
    <name evidence="3" type="ORF">FOZ62_013491</name>
    <name evidence="4" type="ORF">FOZ63_006159</name>
</gene>
<evidence type="ECO:0000313" key="5">
    <source>
        <dbReference type="Proteomes" id="UP000553632"/>
    </source>
</evidence>
<name>A0A7J6UNT5_PEROL</name>
<dbReference type="OMA" id="TAFATME"/>
<dbReference type="EMBL" id="JABANM010021056">
    <property type="protein sequence ID" value="KAF4721829.1"/>
    <property type="molecule type" value="Genomic_DNA"/>
</dbReference>
<keyword evidence="5" id="KW-1185">Reference proteome</keyword>
<comment type="caution">
    <text evidence="4">The sequence shown here is derived from an EMBL/GenBank/DDBJ whole genome shotgun (WGS) entry which is preliminary data.</text>
</comment>
<dbReference type="Proteomes" id="UP000574390">
    <property type="component" value="Unassembled WGS sequence"/>
</dbReference>
<evidence type="ECO:0000256" key="2">
    <source>
        <dbReference type="SAM" id="Phobius"/>
    </source>
</evidence>
<evidence type="ECO:0000313" key="3">
    <source>
        <dbReference type="EMBL" id="KAF4721829.1"/>
    </source>
</evidence>
<evidence type="ECO:0000313" key="4">
    <source>
        <dbReference type="EMBL" id="KAF4758892.1"/>
    </source>
</evidence>
<keyword evidence="2" id="KW-0812">Transmembrane</keyword>
<protein>
    <submittedName>
        <fullName evidence="4">Uncharacterized protein</fullName>
    </submittedName>
</protein>
<feature type="transmembrane region" description="Helical" evidence="2">
    <location>
        <begin position="25"/>
        <end position="44"/>
    </location>
</feature>
<dbReference type="AlphaFoldDB" id="A0A7J6UNT5"/>